<dbReference type="PANTHER" id="PTHR43767">
    <property type="entry name" value="LONG-CHAIN-FATTY-ACID--COA LIGASE"/>
    <property type="match status" value="1"/>
</dbReference>
<gene>
    <name evidence="4" type="ORF">HNQ70_001985</name>
</gene>
<proteinExistence type="predicted"/>
<dbReference type="EC" id="6.2.1.26" evidence="4"/>
<dbReference type="InterPro" id="IPR000873">
    <property type="entry name" value="AMP-dep_synth/lig_dom"/>
</dbReference>
<dbReference type="InterPro" id="IPR025110">
    <property type="entry name" value="AMP-bd_C"/>
</dbReference>
<dbReference type="EMBL" id="JACHGB010000004">
    <property type="protein sequence ID" value="MBB5271971.1"/>
    <property type="molecule type" value="Genomic_DNA"/>
</dbReference>
<dbReference type="AlphaFoldDB" id="A0A7W8HIF5"/>
<dbReference type="GO" id="GO:0008756">
    <property type="term" value="F:o-succinylbenzoate-CoA ligase activity"/>
    <property type="evidence" value="ECO:0007669"/>
    <property type="project" value="UniProtKB-EC"/>
</dbReference>
<keyword evidence="4" id="KW-0436">Ligase</keyword>
<evidence type="ECO:0000313" key="4">
    <source>
        <dbReference type="EMBL" id="MBB5271971.1"/>
    </source>
</evidence>
<feature type="compositionally biased region" description="Low complexity" evidence="1">
    <location>
        <begin position="167"/>
        <end position="179"/>
    </location>
</feature>
<dbReference type="Gene3D" id="3.30.300.30">
    <property type="match status" value="1"/>
</dbReference>
<keyword evidence="5" id="KW-1185">Reference proteome</keyword>
<dbReference type="InterPro" id="IPR050237">
    <property type="entry name" value="ATP-dep_AMP-bd_enzyme"/>
</dbReference>
<name>A0A7W8HIF5_9BURK</name>
<sequence>MNEDTWADCRLPLQRHEVHFGDRIVRCFAERPPSLHAMLERSVRARPDEDAVVFEGLRWSYRELDERVGRLAGGLEAAGVAAGDRVALLLSNRPEFLVALYAAQRLGAIAVPVSIREQRPGLEYIFGDCGAKVVFFDADLEERLPDPSAVPGCRLWVRLPVNPGAPASSHSAAAPADEGAPPPPMPAAGWETLAGADFLGQAAPVAEEDCAVILYTSGTTGRPKGAMLTHLGIAHSVLHFVHCMGLDERTRSILAVPASHVTGLIANLASTVAVGGANILMAAFKAGSFLELVERERATSTILVPAMYNLCLLHAGFGRADLSSWRIGGYGGAPMPVATIDAMLRKLPGLQLMNAYGATETTSPVTMMPSRFTREHGDSVGFRLPCADVVVMDDDGLELPPGEVGELWIGGPMVVRGYWNNPEATASEFTAGWWHSGDLGSVDAEGFVRVFDRKKDMLNRGGFKIYSVEVENLLMAYPGVLEAAVVGKPCPVLGERVHAFACVSDPGINEHTLRAWCAKHLADYKVPESVTLTDKPLPRNANGKLLKRVLRDALGQ</sequence>
<dbReference type="InterPro" id="IPR042099">
    <property type="entry name" value="ANL_N_sf"/>
</dbReference>
<dbReference type="PANTHER" id="PTHR43767:SF7">
    <property type="entry name" value="MEDIUM_LONG-CHAIN-FATTY-ACID--COA LIGASE FADD8"/>
    <property type="match status" value="1"/>
</dbReference>
<organism evidence="4 5">
    <name type="scientific">Quisquiliibacterium transsilvanicum</name>
    <dbReference type="NCBI Taxonomy" id="1549638"/>
    <lineage>
        <taxon>Bacteria</taxon>
        <taxon>Pseudomonadati</taxon>
        <taxon>Pseudomonadota</taxon>
        <taxon>Betaproteobacteria</taxon>
        <taxon>Burkholderiales</taxon>
        <taxon>Burkholderiaceae</taxon>
        <taxon>Quisquiliibacterium</taxon>
    </lineage>
</organism>
<dbReference type="SUPFAM" id="SSF56801">
    <property type="entry name" value="Acetyl-CoA synthetase-like"/>
    <property type="match status" value="1"/>
</dbReference>
<feature type="region of interest" description="Disordered" evidence="1">
    <location>
        <begin position="167"/>
        <end position="187"/>
    </location>
</feature>
<evidence type="ECO:0000259" key="3">
    <source>
        <dbReference type="Pfam" id="PF13193"/>
    </source>
</evidence>
<dbReference type="RefSeq" id="WP_183966933.1">
    <property type="nucleotide sequence ID" value="NZ_BAABEW010000023.1"/>
</dbReference>
<feature type="domain" description="AMP-dependent synthetase/ligase" evidence="2">
    <location>
        <begin position="39"/>
        <end position="419"/>
    </location>
</feature>
<dbReference type="Pfam" id="PF13193">
    <property type="entry name" value="AMP-binding_C"/>
    <property type="match status" value="1"/>
</dbReference>
<accession>A0A7W8HIF5</accession>
<evidence type="ECO:0000256" key="1">
    <source>
        <dbReference type="SAM" id="MobiDB-lite"/>
    </source>
</evidence>
<evidence type="ECO:0000259" key="2">
    <source>
        <dbReference type="Pfam" id="PF00501"/>
    </source>
</evidence>
<dbReference type="Proteomes" id="UP000532440">
    <property type="component" value="Unassembled WGS sequence"/>
</dbReference>
<reference evidence="4 5" key="1">
    <citation type="submission" date="2020-08" db="EMBL/GenBank/DDBJ databases">
        <title>Genomic Encyclopedia of Type Strains, Phase IV (KMG-IV): sequencing the most valuable type-strain genomes for metagenomic binning, comparative biology and taxonomic classification.</title>
        <authorList>
            <person name="Goeker M."/>
        </authorList>
    </citation>
    <scope>NUCLEOTIDE SEQUENCE [LARGE SCALE GENOMIC DNA]</scope>
    <source>
        <strain evidence="4 5">DSM 29781</strain>
    </source>
</reference>
<dbReference type="Pfam" id="PF00501">
    <property type="entry name" value="AMP-binding"/>
    <property type="match status" value="1"/>
</dbReference>
<evidence type="ECO:0000313" key="5">
    <source>
        <dbReference type="Proteomes" id="UP000532440"/>
    </source>
</evidence>
<dbReference type="InterPro" id="IPR045851">
    <property type="entry name" value="AMP-bd_C_sf"/>
</dbReference>
<dbReference type="PROSITE" id="PS00455">
    <property type="entry name" value="AMP_BINDING"/>
    <property type="match status" value="1"/>
</dbReference>
<protein>
    <submittedName>
        <fullName evidence="4">O-succinylbenzoic acid--CoA ligase</fullName>
        <ecNumber evidence="4">6.2.1.26</ecNumber>
    </submittedName>
</protein>
<dbReference type="Gene3D" id="3.40.50.12780">
    <property type="entry name" value="N-terminal domain of ligase-like"/>
    <property type="match status" value="1"/>
</dbReference>
<feature type="domain" description="AMP-binding enzyme C-terminal" evidence="3">
    <location>
        <begin position="469"/>
        <end position="544"/>
    </location>
</feature>
<comment type="caution">
    <text evidence="4">The sequence shown here is derived from an EMBL/GenBank/DDBJ whole genome shotgun (WGS) entry which is preliminary data.</text>
</comment>
<dbReference type="InterPro" id="IPR020845">
    <property type="entry name" value="AMP-binding_CS"/>
</dbReference>